<name>A0A3S3N6R9_9MAGN</name>
<sequence length="102" mass="11694">MPTYLIDDSHLPRLPPFYSIPPANSRECLSPLFLSYPSPLLPWLGEEHRLRMSPCKIWPGQSTSRHLLCDIVYFGANPPWQPSIHHPPILWSSQRLSTSICC</sequence>
<dbReference type="EMBL" id="QPKB01000006">
    <property type="protein sequence ID" value="RWR86449.1"/>
    <property type="molecule type" value="Genomic_DNA"/>
</dbReference>
<dbReference type="Proteomes" id="UP000283530">
    <property type="component" value="Unassembled WGS sequence"/>
</dbReference>
<evidence type="ECO:0000313" key="1">
    <source>
        <dbReference type="EMBL" id="RWR86449.1"/>
    </source>
</evidence>
<comment type="caution">
    <text evidence="1">The sequence shown here is derived from an EMBL/GenBank/DDBJ whole genome shotgun (WGS) entry which is preliminary data.</text>
</comment>
<keyword evidence="2" id="KW-1185">Reference proteome</keyword>
<reference evidence="1 2" key="1">
    <citation type="journal article" date="2019" name="Nat. Plants">
        <title>Stout camphor tree genome fills gaps in understanding of flowering plant genome evolution.</title>
        <authorList>
            <person name="Chaw S.M."/>
            <person name="Liu Y.C."/>
            <person name="Wu Y.W."/>
            <person name="Wang H.Y."/>
            <person name="Lin C.I."/>
            <person name="Wu C.S."/>
            <person name="Ke H.M."/>
            <person name="Chang L.Y."/>
            <person name="Hsu C.Y."/>
            <person name="Yang H.T."/>
            <person name="Sudianto E."/>
            <person name="Hsu M.H."/>
            <person name="Wu K.P."/>
            <person name="Wang L.N."/>
            <person name="Leebens-Mack J.H."/>
            <person name="Tsai I.J."/>
        </authorList>
    </citation>
    <scope>NUCLEOTIDE SEQUENCE [LARGE SCALE GENOMIC DNA]</scope>
    <source>
        <strain evidence="2">cv. Chaw 1501</strain>
        <tissue evidence="1">Young leaves</tissue>
    </source>
</reference>
<organism evidence="1 2">
    <name type="scientific">Cinnamomum micranthum f. kanehirae</name>
    <dbReference type="NCBI Taxonomy" id="337451"/>
    <lineage>
        <taxon>Eukaryota</taxon>
        <taxon>Viridiplantae</taxon>
        <taxon>Streptophyta</taxon>
        <taxon>Embryophyta</taxon>
        <taxon>Tracheophyta</taxon>
        <taxon>Spermatophyta</taxon>
        <taxon>Magnoliopsida</taxon>
        <taxon>Magnoliidae</taxon>
        <taxon>Laurales</taxon>
        <taxon>Lauraceae</taxon>
        <taxon>Cinnamomum</taxon>
    </lineage>
</organism>
<protein>
    <submittedName>
        <fullName evidence="1">Uncharacterized protein</fullName>
    </submittedName>
</protein>
<accession>A0A3S3N6R9</accession>
<evidence type="ECO:0000313" key="2">
    <source>
        <dbReference type="Proteomes" id="UP000283530"/>
    </source>
</evidence>
<dbReference type="AlphaFoldDB" id="A0A3S3N6R9"/>
<proteinExistence type="predicted"/>
<gene>
    <name evidence="1" type="ORF">CKAN_01534700</name>
</gene>